<comment type="function">
    <text evidence="1">Required for ubiquinone (coenzyme Q) biosynthesis. Binds hydrophobic ubiquinone biosynthetic intermediates via its SCP2 domain and is essential for the stability of the Ubi complex. May constitute a docking platform where Ubi enzymes assemble and access their SCP2-bound polyprenyl substrates.</text>
</comment>
<dbReference type="HAMAP" id="MF_02215">
    <property type="entry name" value="UbiJ"/>
    <property type="match status" value="1"/>
</dbReference>
<evidence type="ECO:0000259" key="3">
    <source>
        <dbReference type="Pfam" id="PF02036"/>
    </source>
</evidence>
<evidence type="ECO:0000313" key="4">
    <source>
        <dbReference type="EMBL" id="TDG15589.1"/>
    </source>
</evidence>
<dbReference type="InterPro" id="IPR038989">
    <property type="entry name" value="UbiJ"/>
</dbReference>
<feature type="domain" description="SCP2" evidence="3">
    <location>
        <begin position="21"/>
        <end position="118"/>
    </location>
</feature>
<dbReference type="AlphaFoldDB" id="A0A4R5LVW2"/>
<proteinExistence type="inferred from homology"/>
<dbReference type="PANTHER" id="PTHR38693">
    <property type="entry name" value="UBIQUINONE BIOSYNTHESIS PROTEIN UBIJ"/>
    <property type="match status" value="1"/>
</dbReference>
<dbReference type="GO" id="GO:0005737">
    <property type="term" value="C:cytoplasm"/>
    <property type="evidence" value="ECO:0007669"/>
    <property type="project" value="UniProtKB-SubCell"/>
</dbReference>
<keyword evidence="2" id="KW-0175">Coiled coil</keyword>
<dbReference type="OrthoDB" id="5801225at2"/>
<sequence>MAGAINPTLHTAGLAAAETALNRALELAPAGAGRLGQLDDCVFALHCTAPELDVYLQPDGRHIRLMGIYDGPVTTSIRGKASDFAELATAGDPAAALINGNLELHGDSAPLLELQSILAQLDVDWEAPLVSALGDVAGHQLAQFLRDSFNWGKQASASFSRQLEEFIHEEARLCPPKLELEDFYRDVQDLGLRVDRLQSRAARLRKKLRQQSAKA</sequence>
<dbReference type="RefSeq" id="WP_133210195.1">
    <property type="nucleotide sequence ID" value="NZ_SMSE01000001.1"/>
</dbReference>
<dbReference type="InterPro" id="IPR003033">
    <property type="entry name" value="SCP2_sterol-bd_dom"/>
</dbReference>
<feature type="coiled-coil region" evidence="2">
    <location>
        <begin position="187"/>
        <end position="214"/>
    </location>
</feature>
<evidence type="ECO:0000256" key="1">
    <source>
        <dbReference type="HAMAP-Rule" id="MF_02215"/>
    </source>
</evidence>
<evidence type="ECO:0000256" key="2">
    <source>
        <dbReference type="SAM" id="Coils"/>
    </source>
</evidence>
<reference evidence="4 5" key="1">
    <citation type="submission" date="2019-03" db="EMBL/GenBank/DDBJ databases">
        <title>Seongchinamella monodicae gen. nov., sp. nov., a novel member of the Gammaproteobacteria isolated from a tidal mudflat of beach.</title>
        <authorList>
            <person name="Yang H.G."/>
            <person name="Kang J.W."/>
            <person name="Lee S.D."/>
        </authorList>
    </citation>
    <scope>NUCLEOTIDE SEQUENCE [LARGE SCALE GENOMIC DNA]</scope>
    <source>
        <strain evidence="4 5">GH4-78</strain>
    </source>
</reference>
<name>A0A4R5LVW2_9GAMM</name>
<dbReference type="UniPathway" id="UPA00232"/>
<comment type="subcellular location">
    <subcellularLocation>
        <location evidence="1">Cytoplasm</location>
    </subcellularLocation>
</comment>
<comment type="caution">
    <text evidence="4">The sequence shown here is derived from an EMBL/GenBank/DDBJ whole genome shotgun (WGS) entry which is preliminary data.</text>
</comment>
<dbReference type="SUPFAM" id="SSF55718">
    <property type="entry name" value="SCP-like"/>
    <property type="match status" value="1"/>
</dbReference>
<dbReference type="PANTHER" id="PTHR38693:SF1">
    <property type="entry name" value="UBIQUINONE BIOSYNTHESIS ACCESSORY FACTOR UBIJ"/>
    <property type="match status" value="1"/>
</dbReference>
<keyword evidence="5" id="KW-1185">Reference proteome</keyword>
<protein>
    <recommendedName>
        <fullName evidence="1">Ubiquinone biosynthesis accessory factor UbiJ</fullName>
    </recommendedName>
</protein>
<keyword evidence="1" id="KW-0963">Cytoplasm</keyword>
<comment type="pathway">
    <text evidence="1">Cofactor biosynthesis; ubiquinone biosynthesis.</text>
</comment>
<dbReference type="InterPro" id="IPR036527">
    <property type="entry name" value="SCP2_sterol-bd_dom_sf"/>
</dbReference>
<accession>A0A4R5LVW2</accession>
<dbReference type="Proteomes" id="UP000295554">
    <property type="component" value="Unassembled WGS sequence"/>
</dbReference>
<comment type="similarity">
    <text evidence="1">Belongs to the UbiJ family.</text>
</comment>
<dbReference type="Pfam" id="PF02036">
    <property type="entry name" value="SCP2"/>
    <property type="match status" value="1"/>
</dbReference>
<organism evidence="4 5">
    <name type="scientific">Seongchinamella unica</name>
    <dbReference type="NCBI Taxonomy" id="2547392"/>
    <lineage>
        <taxon>Bacteria</taxon>
        <taxon>Pseudomonadati</taxon>
        <taxon>Pseudomonadota</taxon>
        <taxon>Gammaproteobacteria</taxon>
        <taxon>Cellvibrionales</taxon>
        <taxon>Halieaceae</taxon>
        <taxon>Seongchinamella</taxon>
    </lineage>
</organism>
<keyword evidence="1" id="KW-0831">Ubiquinone biosynthesis</keyword>
<dbReference type="GO" id="GO:0006744">
    <property type="term" value="P:ubiquinone biosynthetic process"/>
    <property type="evidence" value="ECO:0007669"/>
    <property type="project" value="UniProtKB-UniRule"/>
</dbReference>
<evidence type="ECO:0000313" key="5">
    <source>
        <dbReference type="Proteomes" id="UP000295554"/>
    </source>
</evidence>
<dbReference type="EMBL" id="SMSE01000001">
    <property type="protein sequence ID" value="TDG15589.1"/>
    <property type="molecule type" value="Genomic_DNA"/>
</dbReference>
<gene>
    <name evidence="1" type="primary">ubiJ</name>
    <name evidence="4" type="ORF">E2F43_05000</name>
</gene>